<accession>A0A9D3PL57</accession>
<evidence type="ECO:0000313" key="1">
    <source>
        <dbReference type="EMBL" id="KAG7460260.1"/>
    </source>
</evidence>
<evidence type="ECO:0000313" key="2">
    <source>
        <dbReference type="Proteomes" id="UP001046870"/>
    </source>
</evidence>
<dbReference type="AlphaFoldDB" id="A0A9D3PL57"/>
<dbReference type="InterPro" id="IPR008983">
    <property type="entry name" value="Tumour_necrosis_fac-like_dom"/>
</dbReference>
<proteinExistence type="predicted"/>
<name>A0A9D3PL57_MEGAT</name>
<organism evidence="1 2">
    <name type="scientific">Megalops atlanticus</name>
    <name type="common">Tarpon</name>
    <name type="synonym">Clupea gigantea</name>
    <dbReference type="NCBI Taxonomy" id="7932"/>
    <lineage>
        <taxon>Eukaryota</taxon>
        <taxon>Metazoa</taxon>
        <taxon>Chordata</taxon>
        <taxon>Craniata</taxon>
        <taxon>Vertebrata</taxon>
        <taxon>Euteleostomi</taxon>
        <taxon>Actinopterygii</taxon>
        <taxon>Neopterygii</taxon>
        <taxon>Teleostei</taxon>
        <taxon>Elopiformes</taxon>
        <taxon>Megalopidae</taxon>
        <taxon>Megalops</taxon>
    </lineage>
</organism>
<evidence type="ECO:0008006" key="3">
    <source>
        <dbReference type="Google" id="ProtNLM"/>
    </source>
</evidence>
<gene>
    <name evidence="1" type="ORF">MATL_G00219540</name>
</gene>
<reference evidence="1" key="1">
    <citation type="submission" date="2021-01" db="EMBL/GenBank/DDBJ databases">
        <authorList>
            <person name="Zahm M."/>
            <person name="Roques C."/>
            <person name="Cabau C."/>
            <person name="Klopp C."/>
            <person name="Donnadieu C."/>
            <person name="Jouanno E."/>
            <person name="Lampietro C."/>
            <person name="Louis A."/>
            <person name="Herpin A."/>
            <person name="Echchiki A."/>
            <person name="Berthelot C."/>
            <person name="Parey E."/>
            <person name="Roest-Crollius H."/>
            <person name="Braasch I."/>
            <person name="Postlethwait J."/>
            <person name="Bobe J."/>
            <person name="Montfort J."/>
            <person name="Bouchez O."/>
            <person name="Begum T."/>
            <person name="Mejri S."/>
            <person name="Adams A."/>
            <person name="Chen W.-J."/>
            <person name="Guiguen Y."/>
        </authorList>
    </citation>
    <scope>NUCLEOTIDE SEQUENCE</scope>
    <source>
        <strain evidence="1">YG-15Mar2019-1</strain>
        <tissue evidence="1">Brain</tissue>
    </source>
</reference>
<dbReference type="EMBL" id="JAFDVH010000019">
    <property type="protein sequence ID" value="KAG7460260.1"/>
    <property type="molecule type" value="Genomic_DNA"/>
</dbReference>
<protein>
    <recommendedName>
        <fullName evidence="3">TNF family profile domain-containing protein</fullName>
    </recommendedName>
</protein>
<sequence length="219" mass="23896">MTATDMESLQSRSGTGSRQMQTCLLVSVMTLFALLLGGTVTTAVLIRHIQTELAAIKATGAAEDPSRPARYHSSEYKMQNFAYLQANSGSLENATMQFSSQSVGSGFSFDTTQHTLRPHSGGSFLLYMDLVYVSDPPRNRGSATVTVRVSGQDSTSLECRAQLRAGDSEGRVHKCWRVMQLDSRRRLVANMEVQGEAGGWRLDTRHSGLGIFLVDGSRP</sequence>
<keyword evidence="2" id="KW-1185">Reference proteome</keyword>
<dbReference type="Gene3D" id="2.60.120.40">
    <property type="match status" value="1"/>
</dbReference>
<comment type="caution">
    <text evidence="1">The sequence shown here is derived from an EMBL/GenBank/DDBJ whole genome shotgun (WGS) entry which is preliminary data.</text>
</comment>
<dbReference type="Proteomes" id="UP001046870">
    <property type="component" value="Chromosome 19"/>
</dbReference>
<dbReference type="OrthoDB" id="9899228at2759"/>